<dbReference type="Gene3D" id="2.40.30.10">
    <property type="entry name" value="Translation factors"/>
    <property type="match status" value="1"/>
</dbReference>
<dbReference type="SUPFAM" id="SSF47954">
    <property type="entry name" value="Cyclin-like"/>
    <property type="match status" value="2"/>
</dbReference>
<dbReference type="InterPro" id="IPR014721">
    <property type="entry name" value="Ribsml_uS5_D2-typ_fold_subgr"/>
</dbReference>
<dbReference type="NCBIfam" id="TIGR00231">
    <property type="entry name" value="small_GTP"/>
    <property type="match status" value="1"/>
</dbReference>
<dbReference type="Gene3D" id="3.30.70.870">
    <property type="entry name" value="Elongation Factor G (Translational Gtpase), domain 3"/>
    <property type="match status" value="1"/>
</dbReference>
<dbReference type="GO" id="GO:0003924">
    <property type="term" value="F:GTPase activity"/>
    <property type="evidence" value="ECO:0007669"/>
    <property type="project" value="InterPro"/>
</dbReference>
<reference evidence="8" key="1">
    <citation type="submission" date="2014-12" db="EMBL/GenBank/DDBJ databases">
        <title>Genome Sequence of Valsa Canker Pathogens Uncovers a Specific Adaption of Colonization on Woody Bark.</title>
        <authorList>
            <person name="Yin Z."/>
            <person name="Liu H."/>
            <person name="Gao X."/>
            <person name="Li Z."/>
            <person name="Song N."/>
            <person name="Ke X."/>
            <person name="Dai Q."/>
            <person name="Wu Y."/>
            <person name="Sun Y."/>
            <person name="Xu J.-R."/>
            <person name="Kang Z.K."/>
            <person name="Wang L."/>
            <person name="Huang L."/>
        </authorList>
    </citation>
    <scope>NUCLEOTIDE SEQUENCE [LARGE SCALE GENOMIC DNA]</scope>
    <source>
        <strain evidence="8">SXYL134</strain>
    </source>
</reference>
<feature type="domain" description="Tr-type G" evidence="6">
    <location>
        <begin position="1"/>
        <end position="274"/>
    </location>
</feature>
<gene>
    <name evidence="7" type="ORF">VP1G_02488</name>
</gene>
<feature type="compositionally biased region" description="Basic and acidic residues" evidence="5">
    <location>
        <begin position="1101"/>
        <end position="1117"/>
    </location>
</feature>
<evidence type="ECO:0000256" key="4">
    <source>
        <dbReference type="ARBA" id="ARBA00023134"/>
    </source>
</evidence>
<dbReference type="InterPro" id="IPR036915">
    <property type="entry name" value="Cyclin-like_sf"/>
</dbReference>
<evidence type="ECO:0000313" key="8">
    <source>
        <dbReference type="Proteomes" id="UP000078576"/>
    </source>
</evidence>
<organism evidence="7 8">
    <name type="scientific">Cytospora mali</name>
    <name type="common">Apple Valsa canker fungus</name>
    <name type="synonym">Valsa mali</name>
    <dbReference type="NCBI Taxonomy" id="578113"/>
    <lineage>
        <taxon>Eukaryota</taxon>
        <taxon>Fungi</taxon>
        <taxon>Dikarya</taxon>
        <taxon>Ascomycota</taxon>
        <taxon>Pezizomycotina</taxon>
        <taxon>Sordariomycetes</taxon>
        <taxon>Sordariomycetidae</taxon>
        <taxon>Diaporthales</taxon>
        <taxon>Cytosporaceae</taxon>
        <taxon>Cytospora</taxon>
    </lineage>
</organism>
<dbReference type="InterPro" id="IPR041095">
    <property type="entry name" value="EFG_II"/>
</dbReference>
<feature type="region of interest" description="Disordered" evidence="5">
    <location>
        <begin position="1082"/>
        <end position="1117"/>
    </location>
</feature>
<evidence type="ECO:0000256" key="1">
    <source>
        <dbReference type="ARBA" id="ARBA00022741"/>
    </source>
</evidence>
<evidence type="ECO:0000313" key="7">
    <source>
        <dbReference type="EMBL" id="KUI55091.1"/>
    </source>
</evidence>
<accession>A0A194UTZ4</accession>
<dbReference type="Pfam" id="PF22042">
    <property type="entry name" value="EF-G_D2"/>
    <property type="match status" value="1"/>
</dbReference>
<dbReference type="InterPro" id="IPR027417">
    <property type="entry name" value="P-loop_NTPase"/>
</dbReference>
<dbReference type="AlphaFoldDB" id="A0A194UTZ4"/>
<protein>
    <submittedName>
        <fullName evidence="7">Ribosome-releasing factor 2, mitochondrial</fullName>
    </submittedName>
</protein>
<dbReference type="InterPro" id="IPR031157">
    <property type="entry name" value="G_TR_CS"/>
</dbReference>
<dbReference type="GO" id="GO:0005759">
    <property type="term" value="C:mitochondrial matrix"/>
    <property type="evidence" value="ECO:0007669"/>
    <property type="project" value="UniProtKB-ARBA"/>
</dbReference>
<dbReference type="InterPro" id="IPR035647">
    <property type="entry name" value="EFG_III/V"/>
</dbReference>
<keyword evidence="1" id="KW-0547">Nucleotide-binding</keyword>
<dbReference type="InterPro" id="IPR000795">
    <property type="entry name" value="T_Tr_GTP-bd_dom"/>
</dbReference>
<dbReference type="OrthoDB" id="198619at2759"/>
<dbReference type="GO" id="GO:0005525">
    <property type="term" value="F:GTP binding"/>
    <property type="evidence" value="ECO:0007669"/>
    <property type="project" value="UniProtKB-KW"/>
</dbReference>
<dbReference type="Gene3D" id="1.10.472.10">
    <property type="entry name" value="Cyclin-like"/>
    <property type="match status" value="2"/>
</dbReference>
<evidence type="ECO:0000256" key="3">
    <source>
        <dbReference type="ARBA" id="ARBA00023128"/>
    </source>
</evidence>
<dbReference type="InterPro" id="IPR009000">
    <property type="entry name" value="Transl_B-barrel_sf"/>
</dbReference>
<dbReference type="Gene3D" id="3.40.50.300">
    <property type="entry name" value="P-loop containing nucleotide triphosphate hydrolases"/>
    <property type="match status" value="1"/>
</dbReference>
<dbReference type="SUPFAM" id="SSF52540">
    <property type="entry name" value="P-loop containing nucleoside triphosphate hydrolases"/>
    <property type="match status" value="1"/>
</dbReference>
<proteinExistence type="predicted"/>
<dbReference type="SUPFAM" id="SSF50447">
    <property type="entry name" value="Translation proteins"/>
    <property type="match status" value="1"/>
</dbReference>
<dbReference type="PANTHER" id="PTHR43261:SF1">
    <property type="entry name" value="RIBOSOME-RELEASING FACTOR 2, MITOCHONDRIAL"/>
    <property type="match status" value="1"/>
</dbReference>
<dbReference type="PANTHER" id="PTHR43261">
    <property type="entry name" value="TRANSLATION ELONGATION FACTOR G-RELATED"/>
    <property type="match status" value="1"/>
</dbReference>
<dbReference type="Gene3D" id="3.30.230.10">
    <property type="match status" value="1"/>
</dbReference>
<evidence type="ECO:0000256" key="2">
    <source>
        <dbReference type="ARBA" id="ARBA00022917"/>
    </source>
</evidence>
<keyword evidence="4" id="KW-0342">GTP-binding</keyword>
<dbReference type="InterPro" id="IPR053905">
    <property type="entry name" value="EF-G-like_DII"/>
</dbReference>
<dbReference type="InterPro" id="IPR005225">
    <property type="entry name" value="Small_GTP-bd"/>
</dbReference>
<keyword evidence="3" id="KW-0496">Mitochondrion</keyword>
<keyword evidence="8" id="KW-1185">Reference proteome</keyword>
<evidence type="ECO:0000259" key="6">
    <source>
        <dbReference type="PROSITE" id="PS51722"/>
    </source>
</evidence>
<keyword evidence="2" id="KW-0648">Protein biosynthesis</keyword>
<evidence type="ECO:0000256" key="5">
    <source>
        <dbReference type="SAM" id="MobiDB-lite"/>
    </source>
</evidence>
<dbReference type="EMBL" id="KN714678">
    <property type="protein sequence ID" value="KUI55091.1"/>
    <property type="molecule type" value="Genomic_DNA"/>
</dbReference>
<dbReference type="PRINTS" id="PR00315">
    <property type="entry name" value="ELONGATNFCT"/>
</dbReference>
<dbReference type="Pfam" id="PF00009">
    <property type="entry name" value="GTP_EFTU"/>
    <property type="match status" value="1"/>
</dbReference>
<sequence length="1117" mass="124124">MLYYSGNTRHLGNVDHGDTVTDFLPMERERGITIQSAAISFNWPRVEDCGPTEEAKTINLIDTPGHQDFQYEVLRCMPVLDGAVCVMDSVKGVEAHTERVWSAAQQYQIPRLIFVNKLDRDGASFRKSVLDIASRLKAWPLVCQIPWWAGDDFVGVIDVIKRVGYKWTSGGSQKFYNRDALRSALESENPSLIEEIDHAREQLIERLCEVDDELTMEFAEHGANLTDGAIKLSIRRAIGDGSGSVAPVFAGASLRNIGVEPLLDAVVDYLPSPQERPAIEVRTARGTRKLEDLIAHETARLKQGGANVAVASVFKVISDPHRGMLSFVRVYHGTLQRNASMWNTTQRVAEKPLAMMQILANKHNDIQHLKVGGIGALAGLKQARTGDTLIISPEKATDTLMKSIQIRPAIIPPAVTFISIEPFSATHEEVLAKALTDASREDPSLRWMKDEKAGQYILSGMGLLHLEVAIDNLKKYKIDAMFGTIQVDFKECITSQTAPEHYVVDRTVAGKPGKAACAAFIEPVDTDQQPPDETLDDRAVRLGFANLESPEEIHHTSIERDGNVINATIIRPVFNDPKQLDVDTVCHHLQNGAIAALYRGPWKGYPLYNCNIEIVLDCTRDFFGPASPAHYQQAGYHAVRNALKNAHDRQMVGLLEPVMKANIVCPEAVAAQVRHDLSRHGGQVLETEDLNENASGEGEIDLEQVYASPDPYESVSSLREQKKGATRMLKLKARVVLELTEFSGLTPVPSQLQQLRVGHVPPRAVQSIGGFSVGLNNLQDPACFSIPYQGRSSDTPNSFMMAHMTNPLATAEQLYHHRNLSSLPDDLQDVIFYATQCLTQAAGVLLQLPQSVTAQANVIFARYWVAESRPFMSNEFSDVSAACIYIVAKLGSRPRSPRDISNVYAYLLSSSSSFTRDKGAQPPVNDPSSYYLSESDYFNFHSRVLALEARILYALGFNTHVALPHALAVTYLQTLEFCNQPKEAISRRTVEYLNTALLSPQMLYLTHQPNMLAVAAVYNAAKDVGARMPECEWWEVFDVEREELGFLVVAMRSLEGWVRKQREESPWMTDGMVTRKAVQEELGRRGIRNGNGSQAEDEEAAMMRKMDEKMEQIEAQS</sequence>
<name>A0A194UTZ4_CYTMA</name>
<dbReference type="GO" id="GO:0032790">
    <property type="term" value="P:ribosome disassembly"/>
    <property type="evidence" value="ECO:0007669"/>
    <property type="project" value="TreeGrafter"/>
</dbReference>
<dbReference type="FunFam" id="3.40.50.300:FF:000514">
    <property type="entry name" value="Ribosome-releasing factor 2, mitochondrial"/>
    <property type="match status" value="1"/>
</dbReference>
<dbReference type="Gene3D" id="3.30.70.240">
    <property type="match status" value="1"/>
</dbReference>
<dbReference type="SUPFAM" id="SSF54980">
    <property type="entry name" value="EF-G C-terminal domain-like"/>
    <property type="match status" value="1"/>
</dbReference>
<dbReference type="PROSITE" id="PS00301">
    <property type="entry name" value="G_TR_1"/>
    <property type="match status" value="1"/>
</dbReference>
<dbReference type="Pfam" id="PF14492">
    <property type="entry name" value="EFG_III"/>
    <property type="match status" value="1"/>
</dbReference>
<dbReference type="Proteomes" id="UP000078576">
    <property type="component" value="Unassembled WGS sequence"/>
</dbReference>
<dbReference type="STRING" id="694573.A0A194UTZ4"/>
<dbReference type="PROSITE" id="PS51722">
    <property type="entry name" value="G_TR_2"/>
    <property type="match status" value="1"/>
</dbReference>
<dbReference type="GO" id="GO:0032543">
    <property type="term" value="P:mitochondrial translation"/>
    <property type="evidence" value="ECO:0007669"/>
    <property type="project" value="TreeGrafter"/>
</dbReference>